<keyword evidence="18" id="KW-0458">Lysosome</keyword>
<evidence type="ECO:0000256" key="10">
    <source>
        <dbReference type="ARBA" id="ARBA00022729"/>
    </source>
</evidence>
<dbReference type="PANTHER" id="PTHR12053:SF3">
    <property type="entry name" value="CARBOXYPEPTIDASE Q"/>
    <property type="match status" value="1"/>
</dbReference>
<keyword evidence="16" id="KW-0865">Zymogen</keyword>
<evidence type="ECO:0000256" key="1">
    <source>
        <dbReference type="ARBA" id="ARBA00004240"/>
    </source>
</evidence>
<name>A0A345E359_9EURY</name>
<dbReference type="SUPFAM" id="SSF53187">
    <property type="entry name" value="Zn-dependent exopeptidases"/>
    <property type="match status" value="1"/>
</dbReference>
<organism evidence="23 24">
    <name type="scientific">Haloplanus rubicundus</name>
    <dbReference type="NCBI Taxonomy" id="1547898"/>
    <lineage>
        <taxon>Archaea</taxon>
        <taxon>Methanobacteriati</taxon>
        <taxon>Methanobacteriota</taxon>
        <taxon>Stenosarchaea group</taxon>
        <taxon>Halobacteria</taxon>
        <taxon>Halobacteriales</taxon>
        <taxon>Haloferacaceae</taxon>
        <taxon>Haloplanus</taxon>
    </lineage>
</organism>
<evidence type="ECO:0000259" key="21">
    <source>
        <dbReference type="Pfam" id="PF02225"/>
    </source>
</evidence>
<comment type="subcellular location">
    <subcellularLocation>
        <location evidence="1">Endoplasmic reticulum</location>
    </subcellularLocation>
    <subcellularLocation>
        <location evidence="3">Golgi apparatus</location>
    </subcellularLocation>
    <subcellularLocation>
        <location evidence="2">Lysosome</location>
    </subcellularLocation>
    <subcellularLocation>
        <location evidence="4">Secreted</location>
    </subcellularLocation>
</comment>
<evidence type="ECO:0000256" key="6">
    <source>
        <dbReference type="ARBA" id="ARBA00022525"/>
    </source>
</evidence>
<evidence type="ECO:0000256" key="8">
    <source>
        <dbReference type="ARBA" id="ARBA00022670"/>
    </source>
</evidence>
<dbReference type="GeneID" id="37283603"/>
<evidence type="ECO:0000256" key="14">
    <source>
        <dbReference type="ARBA" id="ARBA00023034"/>
    </source>
</evidence>
<evidence type="ECO:0000313" key="24">
    <source>
        <dbReference type="Proteomes" id="UP000253273"/>
    </source>
</evidence>
<keyword evidence="11" id="KW-0378">Hydrolase</keyword>
<comment type="subunit">
    <text evidence="19">Homodimer. The monomeric form is inactive while the homodimer is active.</text>
</comment>
<keyword evidence="6" id="KW-0964">Secreted</keyword>
<dbReference type="KEGG" id="haj:DU500_09420"/>
<dbReference type="PANTHER" id="PTHR12053">
    <property type="entry name" value="PROTEASE FAMILY M28 PLASMA GLUTAMATE CARBOXYPEPTIDASE-RELATED"/>
    <property type="match status" value="1"/>
</dbReference>
<keyword evidence="14" id="KW-0333">Golgi apparatus</keyword>
<evidence type="ECO:0000256" key="2">
    <source>
        <dbReference type="ARBA" id="ARBA00004371"/>
    </source>
</evidence>
<keyword evidence="9" id="KW-0479">Metal-binding</keyword>
<evidence type="ECO:0000256" key="13">
    <source>
        <dbReference type="ARBA" id="ARBA00022833"/>
    </source>
</evidence>
<dbReference type="AlphaFoldDB" id="A0A345E359"/>
<dbReference type="CDD" id="cd04819">
    <property type="entry name" value="PA_2"/>
    <property type="match status" value="1"/>
</dbReference>
<gene>
    <name evidence="23" type="ORF">DU500_09420</name>
</gene>
<evidence type="ECO:0000259" key="22">
    <source>
        <dbReference type="Pfam" id="PF04389"/>
    </source>
</evidence>
<evidence type="ECO:0000256" key="16">
    <source>
        <dbReference type="ARBA" id="ARBA00023145"/>
    </source>
</evidence>
<keyword evidence="10" id="KW-0732">Signal</keyword>
<dbReference type="InterPro" id="IPR003137">
    <property type="entry name" value="PA_domain"/>
</dbReference>
<dbReference type="GO" id="GO:0070573">
    <property type="term" value="F:metallodipeptidase activity"/>
    <property type="evidence" value="ECO:0007669"/>
    <property type="project" value="InterPro"/>
</dbReference>
<evidence type="ECO:0000256" key="7">
    <source>
        <dbReference type="ARBA" id="ARBA00022645"/>
    </source>
</evidence>
<dbReference type="EMBL" id="CP031150">
    <property type="protein sequence ID" value="AXG06631.1"/>
    <property type="molecule type" value="Genomic_DNA"/>
</dbReference>
<evidence type="ECO:0000256" key="5">
    <source>
        <dbReference type="ARBA" id="ARBA00014116"/>
    </source>
</evidence>
<protein>
    <recommendedName>
        <fullName evidence="5">Carboxypeptidase Q</fullName>
    </recommendedName>
    <alternativeName>
        <fullName evidence="20">Plasma glutamate carboxypeptidase</fullName>
    </alternativeName>
</protein>
<accession>A0A345E359</accession>
<evidence type="ECO:0000256" key="11">
    <source>
        <dbReference type="ARBA" id="ARBA00022801"/>
    </source>
</evidence>
<keyword evidence="15" id="KW-0482">Metalloprotease</keyword>
<evidence type="ECO:0000256" key="9">
    <source>
        <dbReference type="ARBA" id="ARBA00022723"/>
    </source>
</evidence>
<keyword evidence="17" id="KW-0325">Glycoprotein</keyword>
<sequence>MNWIGETFTSDVGWGHLKRLVDIGNRMAGSPGEHEALTATRDALDTLGARNAHVEDFGIQGWIRGSSRIETADGVVDCIALPRSPAGTVEAPLVDCGDGLPDDFADADLEGAVALVSAGVPDYYDRFIHRREKYYRAVEAGAVGFVFRNHASGCLAPTGSVGTDADPLGPVPAVGVSREVGARLARRHAGDTVTVGVDCETPRAESGVVRADIGPDTDRAIYLTSHVDAHDIAEGAVDNAAGTATVVEIARTLLDRDAALDRRVRIVCFGAEEVGLQGSKREADLIDPDDIQAVVNCDGVCRGRTLQYYTHGFDALTAAVERVADRFDHPASVRPTQHPHSDHWPFVARGVPAVLVSSDDGDRGRGWGHTRADTLDKLERRTLREGAILLTALVDDLASTDRMPRRDPDDIAADLDAQDLAAGMRATGDWPFSTE</sequence>
<feature type="domain" description="PA" evidence="21">
    <location>
        <begin position="89"/>
        <end position="184"/>
    </location>
</feature>
<reference evidence="23 24" key="1">
    <citation type="submission" date="2018-07" db="EMBL/GenBank/DDBJ databases">
        <title>Genome sequences of Haloplanus sp. CBA1113.</title>
        <authorList>
            <person name="Kim Y.B."/>
            <person name="Roh S.W."/>
        </authorList>
    </citation>
    <scope>NUCLEOTIDE SEQUENCE [LARGE SCALE GENOMIC DNA]</scope>
    <source>
        <strain evidence="23 24">CBA1113</strain>
    </source>
</reference>
<dbReference type="OrthoDB" id="18376at2157"/>
<dbReference type="InterPro" id="IPR039866">
    <property type="entry name" value="CPQ"/>
</dbReference>
<dbReference type="Gene3D" id="3.40.630.10">
    <property type="entry name" value="Zn peptidases"/>
    <property type="match status" value="1"/>
</dbReference>
<feature type="domain" description="Peptidase M28" evidence="22">
    <location>
        <begin position="211"/>
        <end position="387"/>
    </location>
</feature>
<evidence type="ECO:0000256" key="4">
    <source>
        <dbReference type="ARBA" id="ARBA00004613"/>
    </source>
</evidence>
<dbReference type="Pfam" id="PF02225">
    <property type="entry name" value="PA"/>
    <property type="match status" value="1"/>
</dbReference>
<evidence type="ECO:0000256" key="19">
    <source>
        <dbReference type="ARBA" id="ARBA00025833"/>
    </source>
</evidence>
<dbReference type="Pfam" id="PF04389">
    <property type="entry name" value="Peptidase_M28"/>
    <property type="match status" value="1"/>
</dbReference>
<dbReference type="GO" id="GO:0046872">
    <property type="term" value="F:metal ion binding"/>
    <property type="evidence" value="ECO:0007669"/>
    <property type="project" value="UniProtKB-KW"/>
</dbReference>
<keyword evidence="12" id="KW-0256">Endoplasmic reticulum</keyword>
<dbReference type="InterPro" id="IPR046450">
    <property type="entry name" value="PA_dom_sf"/>
</dbReference>
<dbReference type="GO" id="GO:0005764">
    <property type="term" value="C:lysosome"/>
    <property type="evidence" value="ECO:0007669"/>
    <property type="project" value="UniProtKB-SubCell"/>
</dbReference>
<evidence type="ECO:0000313" key="23">
    <source>
        <dbReference type="EMBL" id="AXG06631.1"/>
    </source>
</evidence>
<evidence type="ECO:0000256" key="18">
    <source>
        <dbReference type="ARBA" id="ARBA00023228"/>
    </source>
</evidence>
<dbReference type="RefSeq" id="WP_114585769.1">
    <property type="nucleotide sequence ID" value="NZ_CP031150.1"/>
</dbReference>
<dbReference type="SUPFAM" id="SSF52025">
    <property type="entry name" value="PA domain"/>
    <property type="match status" value="1"/>
</dbReference>
<evidence type="ECO:0000256" key="12">
    <source>
        <dbReference type="ARBA" id="ARBA00022824"/>
    </source>
</evidence>
<dbReference type="GO" id="GO:0004180">
    <property type="term" value="F:carboxypeptidase activity"/>
    <property type="evidence" value="ECO:0007669"/>
    <property type="project" value="UniProtKB-KW"/>
</dbReference>
<keyword evidence="8" id="KW-0645">Protease</keyword>
<proteinExistence type="predicted"/>
<evidence type="ECO:0000256" key="20">
    <source>
        <dbReference type="ARBA" id="ARBA00033328"/>
    </source>
</evidence>
<keyword evidence="24" id="KW-1185">Reference proteome</keyword>
<dbReference type="GO" id="GO:0005576">
    <property type="term" value="C:extracellular region"/>
    <property type="evidence" value="ECO:0007669"/>
    <property type="project" value="UniProtKB-SubCell"/>
</dbReference>
<keyword evidence="7" id="KW-0121">Carboxypeptidase</keyword>
<dbReference type="Gene3D" id="3.50.30.30">
    <property type="match status" value="1"/>
</dbReference>
<dbReference type="Proteomes" id="UP000253273">
    <property type="component" value="Chromosome"/>
</dbReference>
<evidence type="ECO:0000256" key="15">
    <source>
        <dbReference type="ARBA" id="ARBA00023049"/>
    </source>
</evidence>
<dbReference type="GO" id="GO:0006508">
    <property type="term" value="P:proteolysis"/>
    <property type="evidence" value="ECO:0007669"/>
    <property type="project" value="UniProtKB-KW"/>
</dbReference>
<dbReference type="InterPro" id="IPR007484">
    <property type="entry name" value="Peptidase_M28"/>
</dbReference>
<evidence type="ECO:0000256" key="17">
    <source>
        <dbReference type="ARBA" id="ARBA00023180"/>
    </source>
</evidence>
<evidence type="ECO:0000256" key="3">
    <source>
        <dbReference type="ARBA" id="ARBA00004555"/>
    </source>
</evidence>
<keyword evidence="13" id="KW-0862">Zinc</keyword>